<dbReference type="EMBL" id="FOBF01000024">
    <property type="protein sequence ID" value="SEN28911.1"/>
    <property type="molecule type" value="Genomic_DNA"/>
</dbReference>
<dbReference type="STRING" id="46177.SAMN05660976_07221"/>
<dbReference type="GO" id="GO:0008932">
    <property type="term" value="F:lytic endotransglycosylase activity"/>
    <property type="evidence" value="ECO:0007669"/>
    <property type="project" value="UniProtKB-UniRule"/>
</dbReference>
<dbReference type="Pfam" id="PF02618">
    <property type="entry name" value="YceG"/>
    <property type="match status" value="1"/>
</dbReference>
<dbReference type="NCBIfam" id="TIGR00247">
    <property type="entry name" value="endolytic transglycosylase MltG"/>
    <property type="match status" value="1"/>
</dbReference>
<comment type="similarity">
    <text evidence="7">Belongs to the transglycosylase MltG family.</text>
</comment>
<protein>
    <recommendedName>
        <fullName evidence="7">Endolytic murein transglycosylase</fullName>
        <ecNumber evidence="7">4.2.2.29</ecNumber>
    </recommendedName>
    <alternativeName>
        <fullName evidence="7">Peptidoglycan lytic transglycosylase</fullName>
    </alternativeName>
    <alternativeName>
        <fullName evidence="7">Peptidoglycan polymerization terminase</fullName>
    </alternativeName>
</protein>
<keyword evidence="4 7" id="KW-0472">Membrane</keyword>
<dbReference type="Gene3D" id="3.30.1490.480">
    <property type="entry name" value="Endolytic murein transglycosylase"/>
    <property type="match status" value="1"/>
</dbReference>
<evidence type="ECO:0000313" key="9">
    <source>
        <dbReference type="Proteomes" id="UP000198953"/>
    </source>
</evidence>
<dbReference type="GO" id="GO:0005886">
    <property type="term" value="C:plasma membrane"/>
    <property type="evidence" value="ECO:0007669"/>
    <property type="project" value="UniProtKB-UniRule"/>
</dbReference>
<accession>A0A1H8FAL3</accession>
<evidence type="ECO:0000313" key="8">
    <source>
        <dbReference type="EMBL" id="SEN28911.1"/>
    </source>
</evidence>
<dbReference type="EC" id="4.2.2.29" evidence="7"/>
<dbReference type="PANTHER" id="PTHR30518">
    <property type="entry name" value="ENDOLYTIC MUREIN TRANSGLYCOSYLASE"/>
    <property type="match status" value="1"/>
</dbReference>
<evidence type="ECO:0000256" key="6">
    <source>
        <dbReference type="ARBA" id="ARBA00023316"/>
    </source>
</evidence>
<dbReference type="GO" id="GO:0009252">
    <property type="term" value="P:peptidoglycan biosynthetic process"/>
    <property type="evidence" value="ECO:0007669"/>
    <property type="project" value="UniProtKB-UniRule"/>
</dbReference>
<dbReference type="GO" id="GO:0071555">
    <property type="term" value="P:cell wall organization"/>
    <property type="evidence" value="ECO:0007669"/>
    <property type="project" value="UniProtKB-KW"/>
</dbReference>
<sequence>MVTAGLAVVLVALGAGAFVVLKPRLSPDDFEGRGSGAVTVRIPAGASTEDIGAALAKAGVVASVRSFVNATQDRGATDRLRPGHYRLRKGMAAKAALDLLLTPSARVVTRVTVPEGMRASEALQRLSAQTGIPLKDFQSVAADRLGLPPYARGVEGFLFPATYEVEPGGTAVDVLSAMVSRFKAAARSLNLEERAARVHLTPLQAVTVASIAEAEGGTEEDFPKITRVIYNRLQSGMPLQIDATVTYAQGRRTLKVTERDTKVDSPYNTYTHKGLPPGPISNPGEKALLAALEPAQGDWHWFVTTDPAHRITKFTNKESEFVRYREELNKNLGTR</sequence>
<dbReference type="AlphaFoldDB" id="A0A1H8FAL3"/>
<name>A0A1H8FAL3_9ACTN</name>
<feature type="site" description="Important for catalytic activity" evidence="7">
    <location>
        <position position="215"/>
    </location>
</feature>
<gene>
    <name evidence="7" type="primary">mltG</name>
    <name evidence="8" type="ORF">SAMN05660976_07221</name>
</gene>
<organism evidence="8 9">
    <name type="scientific">Nonomuraea pusilla</name>
    <dbReference type="NCBI Taxonomy" id="46177"/>
    <lineage>
        <taxon>Bacteria</taxon>
        <taxon>Bacillati</taxon>
        <taxon>Actinomycetota</taxon>
        <taxon>Actinomycetes</taxon>
        <taxon>Streptosporangiales</taxon>
        <taxon>Streptosporangiaceae</taxon>
        <taxon>Nonomuraea</taxon>
    </lineage>
</organism>
<dbReference type="PANTHER" id="PTHR30518:SF2">
    <property type="entry name" value="ENDOLYTIC MUREIN TRANSGLYCOSYLASE"/>
    <property type="match status" value="1"/>
</dbReference>
<evidence type="ECO:0000256" key="1">
    <source>
        <dbReference type="ARBA" id="ARBA00022475"/>
    </source>
</evidence>
<keyword evidence="3 7" id="KW-1133">Transmembrane helix</keyword>
<reference evidence="8 9" key="1">
    <citation type="submission" date="2016-10" db="EMBL/GenBank/DDBJ databases">
        <authorList>
            <person name="de Groot N.N."/>
        </authorList>
    </citation>
    <scope>NUCLEOTIDE SEQUENCE [LARGE SCALE GENOMIC DNA]</scope>
    <source>
        <strain evidence="8 9">DSM 43357</strain>
    </source>
</reference>
<proteinExistence type="inferred from homology"/>
<keyword evidence="2 7" id="KW-0812">Transmembrane</keyword>
<keyword evidence="9" id="KW-1185">Reference proteome</keyword>
<keyword evidence="1 7" id="KW-1003">Cell membrane</keyword>
<comment type="function">
    <text evidence="7">Functions as a peptidoglycan terminase that cleaves nascent peptidoglycan strands endolytically to terminate their elongation.</text>
</comment>
<keyword evidence="6 7" id="KW-0961">Cell wall biogenesis/degradation</keyword>
<dbReference type="Proteomes" id="UP000198953">
    <property type="component" value="Unassembled WGS sequence"/>
</dbReference>
<evidence type="ECO:0000256" key="4">
    <source>
        <dbReference type="ARBA" id="ARBA00023136"/>
    </source>
</evidence>
<evidence type="ECO:0000256" key="7">
    <source>
        <dbReference type="HAMAP-Rule" id="MF_02065"/>
    </source>
</evidence>
<evidence type="ECO:0000256" key="5">
    <source>
        <dbReference type="ARBA" id="ARBA00023239"/>
    </source>
</evidence>
<keyword evidence="5 7" id="KW-0456">Lyase</keyword>
<comment type="catalytic activity">
    <reaction evidence="7">
        <text>a peptidoglycan chain = a peptidoglycan chain with N-acetyl-1,6-anhydromuramyl-[peptide] at the reducing end + a peptidoglycan chain with N-acetylglucosamine at the non-reducing end.</text>
        <dbReference type="EC" id="4.2.2.29"/>
    </reaction>
</comment>
<dbReference type="InterPro" id="IPR003770">
    <property type="entry name" value="MLTG-like"/>
</dbReference>
<evidence type="ECO:0000256" key="2">
    <source>
        <dbReference type="ARBA" id="ARBA00022692"/>
    </source>
</evidence>
<dbReference type="CDD" id="cd08010">
    <property type="entry name" value="MltG_like"/>
    <property type="match status" value="1"/>
</dbReference>
<dbReference type="RefSeq" id="WP_256257472.1">
    <property type="nucleotide sequence ID" value="NZ_FOBF01000024.1"/>
</dbReference>
<dbReference type="HAMAP" id="MF_02065">
    <property type="entry name" value="MltG"/>
    <property type="match status" value="1"/>
</dbReference>
<evidence type="ECO:0000256" key="3">
    <source>
        <dbReference type="ARBA" id="ARBA00022989"/>
    </source>
</evidence>